<evidence type="ECO:0000259" key="4">
    <source>
        <dbReference type="Pfam" id="PF06580"/>
    </source>
</evidence>
<protein>
    <submittedName>
        <fullName evidence="5">Uncharacterized protein</fullName>
    </submittedName>
</protein>
<dbReference type="InterPro" id="IPR010559">
    <property type="entry name" value="Sig_transdc_His_kin_internal"/>
</dbReference>
<dbReference type="Gene3D" id="3.30.565.10">
    <property type="entry name" value="Histidine kinase-like ATPase, C-terminal domain"/>
    <property type="match status" value="1"/>
</dbReference>
<dbReference type="RefSeq" id="WP_150032531.1">
    <property type="nucleotide sequence ID" value="NZ_VWSH01000002.1"/>
</dbReference>
<dbReference type="Proteomes" id="UP000323632">
    <property type="component" value="Unassembled WGS sequence"/>
</dbReference>
<dbReference type="InterPro" id="IPR015943">
    <property type="entry name" value="WD40/YVTN_repeat-like_dom_sf"/>
</dbReference>
<keyword evidence="1" id="KW-0812">Transmembrane</keyword>
<dbReference type="InterPro" id="IPR050640">
    <property type="entry name" value="Bact_2-comp_sensor_kinase"/>
</dbReference>
<dbReference type="InterPro" id="IPR003594">
    <property type="entry name" value="HATPase_dom"/>
</dbReference>
<dbReference type="InterPro" id="IPR011110">
    <property type="entry name" value="Reg_prop"/>
</dbReference>
<sequence length="976" mass="111993">MNSIKNNIVRIGCGLLFFMLSHLRALAGEYPMLHYTKDNGLPSNTIYTVYKDSRGFIWFATSKGVARYNGISFEIFNSGDGLPDNEIFSFQEDYRHRIWLATYSGTLCYYENGFFHNPENTLFLRVPLKLEHPLRINLEKDSTITICYRNLSYFINIQEDSCRIYQRGKAKGKETLLMNIDKISDSVYCVINRDETCQLNVYTDAIIYRIFHQKIFCSTFQNQKYFFDTGFIYNENYKKIYPIPASLQKSSVNIHRIYFDGKNYLIATDDGMYINNELMLLKGKRVTSATQDIAGNYWMSTIGDGVYNINKDFRKNGVIRNAYKGVVTYACDYNGKEYFATNDRQLYEAKNGTIKTILDFSKGAEKIRNQGNHIDCSINNNILYCLSSSGNIFTYDILKGRTQKFILPKEQREGIIRDRWKSIIATYVGLNIVSTWYSNFIPYTSFNNGPSVRQIFCTTFYSRIFAATSDNKSILHSQRNGIYASSGSDATLQPQYGKRLFVWLKYWNDKLIGCTSTNGLYVFSTEGKNTITDSFLSGKVLWNNAYPLSSDKLLLSSDKHYYILPLVNIHKNTILPKPVENPFLPTDAEYFLSDKNHCYFFKNGDITIVAKEDLLKDVPKPAIYFNKVVVGDSIFRLSDNDSTLILPDKYFAKARINFDVLAFNAVDVINEYCIAQDGNKPSDWELLTNKELNIVLPRYGTIKIYARVRTQGGTSSEAKQFIIVISKPWWARWWGIGLIVLASIVITGLLFYFFIQRALKRKEREHSAEIKVLNAEFKSLNAMMNPHFIFNTLNNIQGFINADNKLQANEYIRTFSDMIRQNMLNISKELVTLEEEMKIVESYLRLQCLRFSNISYDIDIDPAADLDEIMIPPLLIQPLVENSIKHGILPLNNKEGRISIKITGNNETARIEITDNGIGISKSRGRESSFALGALRKRIDALSITHHIDISFEIGDYTDASHANGTRVLLTISYRS</sequence>
<dbReference type="Pfam" id="PF02518">
    <property type="entry name" value="HATPase_c"/>
    <property type="match status" value="1"/>
</dbReference>
<accession>A0A5M6CLI2</accession>
<dbReference type="PANTHER" id="PTHR34220:SF7">
    <property type="entry name" value="SENSOR HISTIDINE KINASE YPDA"/>
    <property type="match status" value="1"/>
</dbReference>
<feature type="chain" id="PRO_5024313911" evidence="2">
    <location>
        <begin position="28"/>
        <end position="976"/>
    </location>
</feature>
<evidence type="ECO:0000313" key="6">
    <source>
        <dbReference type="Proteomes" id="UP000323632"/>
    </source>
</evidence>
<dbReference type="SUPFAM" id="SSF50998">
    <property type="entry name" value="Quinoprotein alcohol dehydrogenase-like"/>
    <property type="match status" value="1"/>
</dbReference>
<evidence type="ECO:0000256" key="2">
    <source>
        <dbReference type="SAM" id="SignalP"/>
    </source>
</evidence>
<proteinExistence type="predicted"/>
<dbReference type="GO" id="GO:0016020">
    <property type="term" value="C:membrane"/>
    <property type="evidence" value="ECO:0007669"/>
    <property type="project" value="InterPro"/>
</dbReference>
<organism evidence="5 6">
    <name type="scientific">Taibaiella lutea</name>
    <dbReference type="NCBI Taxonomy" id="2608001"/>
    <lineage>
        <taxon>Bacteria</taxon>
        <taxon>Pseudomonadati</taxon>
        <taxon>Bacteroidota</taxon>
        <taxon>Chitinophagia</taxon>
        <taxon>Chitinophagales</taxon>
        <taxon>Chitinophagaceae</taxon>
        <taxon>Taibaiella</taxon>
    </lineage>
</organism>
<dbReference type="Pfam" id="PF07494">
    <property type="entry name" value="Reg_prop"/>
    <property type="match status" value="2"/>
</dbReference>
<name>A0A5M6CLI2_9BACT</name>
<dbReference type="SUPFAM" id="SSF55874">
    <property type="entry name" value="ATPase domain of HSP90 chaperone/DNA topoisomerase II/histidine kinase"/>
    <property type="match status" value="1"/>
</dbReference>
<feature type="domain" description="Histidine kinase/HSP90-like ATPase" evidence="3">
    <location>
        <begin position="875"/>
        <end position="924"/>
    </location>
</feature>
<reference evidence="5 6" key="1">
    <citation type="submission" date="2019-09" db="EMBL/GenBank/DDBJ databases">
        <title>Genome sequence and assembly of Taibaiella sp.</title>
        <authorList>
            <person name="Chhetri G."/>
        </authorList>
    </citation>
    <scope>NUCLEOTIDE SEQUENCE [LARGE SCALE GENOMIC DNA]</scope>
    <source>
        <strain evidence="5 6">KVB11</strain>
    </source>
</reference>
<feature type="domain" description="Signal transduction histidine kinase internal region" evidence="4">
    <location>
        <begin position="775"/>
        <end position="853"/>
    </location>
</feature>
<keyword evidence="1" id="KW-1133">Transmembrane helix</keyword>
<feature type="signal peptide" evidence="2">
    <location>
        <begin position="1"/>
        <end position="27"/>
    </location>
</feature>
<dbReference type="EMBL" id="VWSH01000002">
    <property type="protein sequence ID" value="KAA5534852.1"/>
    <property type="molecule type" value="Genomic_DNA"/>
</dbReference>
<dbReference type="Pfam" id="PF06580">
    <property type="entry name" value="His_kinase"/>
    <property type="match status" value="1"/>
</dbReference>
<evidence type="ECO:0000256" key="1">
    <source>
        <dbReference type="SAM" id="Phobius"/>
    </source>
</evidence>
<dbReference type="InterPro" id="IPR036890">
    <property type="entry name" value="HATPase_C_sf"/>
</dbReference>
<keyword evidence="2" id="KW-0732">Signal</keyword>
<keyword evidence="1" id="KW-0472">Membrane</keyword>
<dbReference type="GO" id="GO:0000155">
    <property type="term" value="F:phosphorelay sensor kinase activity"/>
    <property type="evidence" value="ECO:0007669"/>
    <property type="project" value="InterPro"/>
</dbReference>
<feature type="transmembrane region" description="Helical" evidence="1">
    <location>
        <begin position="733"/>
        <end position="755"/>
    </location>
</feature>
<dbReference type="InterPro" id="IPR011047">
    <property type="entry name" value="Quinoprotein_ADH-like_sf"/>
</dbReference>
<dbReference type="AlphaFoldDB" id="A0A5M6CLI2"/>
<dbReference type="PANTHER" id="PTHR34220">
    <property type="entry name" value="SENSOR HISTIDINE KINASE YPDA"/>
    <property type="match status" value="1"/>
</dbReference>
<gene>
    <name evidence="5" type="ORF">F0919_09625</name>
</gene>
<keyword evidence="6" id="KW-1185">Reference proteome</keyword>
<evidence type="ECO:0000313" key="5">
    <source>
        <dbReference type="EMBL" id="KAA5534852.1"/>
    </source>
</evidence>
<comment type="caution">
    <text evidence="5">The sequence shown here is derived from an EMBL/GenBank/DDBJ whole genome shotgun (WGS) entry which is preliminary data.</text>
</comment>
<evidence type="ECO:0000259" key="3">
    <source>
        <dbReference type="Pfam" id="PF02518"/>
    </source>
</evidence>
<dbReference type="Gene3D" id="2.130.10.10">
    <property type="entry name" value="YVTN repeat-like/Quinoprotein amine dehydrogenase"/>
    <property type="match status" value="1"/>
</dbReference>